<dbReference type="Proteomes" id="UP000091956">
    <property type="component" value="Unassembled WGS sequence"/>
</dbReference>
<dbReference type="OrthoDB" id="3438929at2759"/>
<keyword evidence="4" id="KW-1185">Reference proteome</keyword>
<dbReference type="EMBL" id="KV460224">
    <property type="protein sequence ID" value="OBT97087.1"/>
    <property type="molecule type" value="Genomic_DNA"/>
</dbReference>
<protein>
    <submittedName>
        <fullName evidence="3">Uncharacterized protein</fullName>
    </submittedName>
</protein>
<sequence>MSTPRGGNTGRHDATKEGGQADGNNNVAEDGSEDDIVLDAPTMTDLLPMQQPQNGEGPGVHEGGPWNGNSFAGLHEPLLSPIDEAPHNGLPASNLESPYDPIDNWLHSVDPPITHLLHLLGLQEDRDRLQRRPTRKNHKHKHKPQQRKLPASLNYMLAFIYLAYLMMTLLLETVPAFEDTWIECLGDLGRYRMAIEDDNGKNREINTSLVSGI</sequence>
<keyword evidence="2" id="KW-0472">Membrane</keyword>
<evidence type="ECO:0000256" key="2">
    <source>
        <dbReference type="SAM" id="Phobius"/>
    </source>
</evidence>
<evidence type="ECO:0000313" key="4">
    <source>
        <dbReference type="Proteomes" id="UP000091956"/>
    </source>
</evidence>
<evidence type="ECO:0000256" key="1">
    <source>
        <dbReference type="SAM" id="MobiDB-lite"/>
    </source>
</evidence>
<evidence type="ECO:0000313" key="3">
    <source>
        <dbReference type="EMBL" id="OBT97087.1"/>
    </source>
</evidence>
<dbReference type="STRING" id="342668.A0A1B8GMM7"/>
<dbReference type="GeneID" id="28838238"/>
<gene>
    <name evidence="3" type="ORF">VE01_04852</name>
</gene>
<reference evidence="4" key="2">
    <citation type="journal article" date="2018" name="Nat. Commun.">
        <title>Extreme sensitivity to ultraviolet light in the fungal pathogen causing white-nose syndrome of bats.</title>
        <authorList>
            <person name="Palmer J.M."/>
            <person name="Drees K.P."/>
            <person name="Foster J.T."/>
            <person name="Lindner D.L."/>
        </authorList>
    </citation>
    <scope>NUCLEOTIDE SEQUENCE [LARGE SCALE GENOMIC DNA]</scope>
    <source>
        <strain evidence="4">UAMH 10579</strain>
    </source>
</reference>
<keyword evidence="2" id="KW-0812">Transmembrane</keyword>
<accession>A0A1B8GMM7</accession>
<organism evidence="3 4">
    <name type="scientific">Pseudogymnoascus verrucosus</name>
    <dbReference type="NCBI Taxonomy" id="342668"/>
    <lineage>
        <taxon>Eukaryota</taxon>
        <taxon>Fungi</taxon>
        <taxon>Dikarya</taxon>
        <taxon>Ascomycota</taxon>
        <taxon>Pezizomycotina</taxon>
        <taxon>Leotiomycetes</taxon>
        <taxon>Thelebolales</taxon>
        <taxon>Thelebolaceae</taxon>
        <taxon>Pseudogymnoascus</taxon>
    </lineage>
</organism>
<feature type="compositionally biased region" description="Gly residues" evidence="1">
    <location>
        <begin position="56"/>
        <end position="66"/>
    </location>
</feature>
<feature type="region of interest" description="Disordered" evidence="1">
    <location>
        <begin position="1"/>
        <end position="95"/>
    </location>
</feature>
<dbReference type="AlphaFoldDB" id="A0A1B8GMM7"/>
<feature type="transmembrane region" description="Helical" evidence="2">
    <location>
        <begin position="153"/>
        <end position="171"/>
    </location>
</feature>
<proteinExistence type="predicted"/>
<dbReference type="RefSeq" id="XP_018130820.1">
    <property type="nucleotide sequence ID" value="XM_018274320.1"/>
</dbReference>
<name>A0A1B8GMM7_9PEZI</name>
<keyword evidence="2" id="KW-1133">Transmembrane helix</keyword>
<reference evidence="3 4" key="1">
    <citation type="submission" date="2016-03" db="EMBL/GenBank/DDBJ databases">
        <title>Comparative genomics of Pseudogymnoascus destructans, the fungus causing white-nose syndrome of bats.</title>
        <authorList>
            <person name="Palmer J.M."/>
            <person name="Drees K.P."/>
            <person name="Foster J.T."/>
            <person name="Lindner D.L."/>
        </authorList>
    </citation>
    <scope>NUCLEOTIDE SEQUENCE [LARGE SCALE GENOMIC DNA]</scope>
    <source>
        <strain evidence="3 4">UAMH 10579</strain>
    </source>
</reference>